<reference evidence="1 2" key="1">
    <citation type="submission" date="2021-06" db="EMBL/GenBank/DDBJ databases">
        <title>Bacterium isolated from marine sediment.</title>
        <authorList>
            <person name="Zhu K.-L."/>
            <person name="Du Z.-J."/>
            <person name="Liang Q.-Y."/>
        </authorList>
    </citation>
    <scope>NUCLEOTIDE SEQUENCE [LARGE SCALE GENOMIC DNA]</scope>
    <source>
        <strain evidence="1 2">A346</strain>
    </source>
</reference>
<evidence type="ECO:0000313" key="1">
    <source>
        <dbReference type="EMBL" id="MBV0934755.1"/>
    </source>
</evidence>
<dbReference type="PANTHER" id="PTHR19288">
    <property type="entry name" value="4-NITROPHENYLPHOSPHATASE-RELATED"/>
    <property type="match status" value="1"/>
</dbReference>
<name>A0ABS6MF55_9GAMM</name>
<gene>
    <name evidence="1" type="ORF">KTN04_15560</name>
</gene>
<dbReference type="RefSeq" id="WP_217336153.1">
    <property type="nucleotide sequence ID" value="NZ_JAHQZT010000035.1"/>
</dbReference>
<keyword evidence="2" id="KW-1185">Reference proteome</keyword>
<dbReference type="PANTHER" id="PTHR19288:SF46">
    <property type="entry name" value="HALOACID DEHALOGENASE-LIKE HYDROLASE DOMAIN-CONTAINING PROTEIN 2"/>
    <property type="match status" value="1"/>
</dbReference>
<accession>A0ABS6MF55</accession>
<dbReference type="Pfam" id="PF13242">
    <property type="entry name" value="Hydrolase_like"/>
    <property type="match status" value="1"/>
</dbReference>
<dbReference type="Proteomes" id="UP000755551">
    <property type="component" value="Unassembled WGS sequence"/>
</dbReference>
<evidence type="ECO:0000313" key="2">
    <source>
        <dbReference type="Proteomes" id="UP000755551"/>
    </source>
</evidence>
<dbReference type="InterPro" id="IPR006357">
    <property type="entry name" value="HAD-SF_hydro_IIA"/>
</dbReference>
<comment type="caution">
    <text evidence="1">The sequence shown here is derived from an EMBL/GenBank/DDBJ whole genome shotgun (WGS) entry which is preliminary data.</text>
</comment>
<organism evidence="1 2">
    <name type="scientific">Marinobacterium weihaiense</name>
    <dbReference type="NCBI Taxonomy" id="2851016"/>
    <lineage>
        <taxon>Bacteria</taxon>
        <taxon>Pseudomonadati</taxon>
        <taxon>Pseudomonadota</taxon>
        <taxon>Gammaproteobacteria</taxon>
        <taxon>Oceanospirillales</taxon>
        <taxon>Oceanospirillaceae</taxon>
        <taxon>Marinobacterium</taxon>
    </lineage>
</organism>
<sequence length="257" mass="27907">MSERKCIGFSALATESSAVLVDMDGCMIASGQPLPGAKDLINLCREHLWLVSNNSSHSADELSHYLRGLGLAIPAQRILLAGELVLEEARARFPDGAAMILARRQLREYARSRGIMETDEKPDVIILTRDVHLDYRRLSLAIKHLSKGVPLLVANPDISHPDMDGDPVPETGSLLAFMKTVLPTLEYEVFGKPEPRLFQCALTQSGAAPEDSLMIGDNPHTDCDGAKAVGIRPFLIGRHANALAPDIATLLSLRVSL</sequence>
<proteinExistence type="predicted"/>
<dbReference type="Pfam" id="PF13344">
    <property type="entry name" value="Hydrolase_6"/>
    <property type="match status" value="1"/>
</dbReference>
<protein>
    <submittedName>
        <fullName evidence="1">HAD hydrolase-like protein</fullName>
    </submittedName>
</protein>
<dbReference type="EMBL" id="JAHQZT010000035">
    <property type="protein sequence ID" value="MBV0934755.1"/>
    <property type="molecule type" value="Genomic_DNA"/>
</dbReference>